<dbReference type="EMBL" id="AP022314">
    <property type="protein sequence ID" value="BBU24775.1"/>
    <property type="molecule type" value="Genomic_DNA"/>
</dbReference>
<name>A0AAD1M3R3_MYCXE</name>
<sequence>MNTGSGDQRYHCAMPDTPLPQVPPGHPHPGPAAQPISHGRWTPPPPRAFHRASRWLSFAALAIALIGVVIGVVGWFRPVPHNSPPLAPPNPTFSDKQIGDAKTHVCAAYGLVHDAVIINTHRSNPAPGDAIGALAVAANGRLALYAGGDYLLGRLAMEPAAPPDLVAAVRSLANRSEELGMVFLADKPDSIQNPLRQDLDADVATIDRLCK</sequence>
<keyword evidence="2" id="KW-0812">Transmembrane</keyword>
<proteinExistence type="predicted"/>
<feature type="compositionally biased region" description="Pro residues" evidence="1">
    <location>
        <begin position="17"/>
        <end position="32"/>
    </location>
</feature>
<evidence type="ECO:0000256" key="1">
    <source>
        <dbReference type="SAM" id="MobiDB-lite"/>
    </source>
</evidence>
<evidence type="ECO:0000313" key="4">
    <source>
        <dbReference type="Proteomes" id="UP000464624"/>
    </source>
</evidence>
<evidence type="ECO:0008006" key="5">
    <source>
        <dbReference type="Google" id="ProtNLM"/>
    </source>
</evidence>
<feature type="region of interest" description="Disordered" evidence="1">
    <location>
        <begin position="1"/>
        <end position="44"/>
    </location>
</feature>
<evidence type="ECO:0000256" key="2">
    <source>
        <dbReference type="SAM" id="Phobius"/>
    </source>
</evidence>
<organism evidence="3 4">
    <name type="scientific">Mycobacterium xenopi</name>
    <dbReference type="NCBI Taxonomy" id="1789"/>
    <lineage>
        <taxon>Bacteria</taxon>
        <taxon>Bacillati</taxon>
        <taxon>Actinomycetota</taxon>
        <taxon>Actinomycetes</taxon>
        <taxon>Mycobacteriales</taxon>
        <taxon>Mycobacteriaceae</taxon>
        <taxon>Mycobacterium</taxon>
    </lineage>
</organism>
<gene>
    <name evidence="3" type="ORF">MYXE_45650</name>
</gene>
<dbReference type="AlphaFoldDB" id="A0AAD1M3R3"/>
<evidence type="ECO:0000313" key="3">
    <source>
        <dbReference type="EMBL" id="BBU24775.1"/>
    </source>
</evidence>
<feature type="transmembrane region" description="Helical" evidence="2">
    <location>
        <begin position="55"/>
        <end position="76"/>
    </location>
</feature>
<reference evidence="3 4" key="1">
    <citation type="submission" date="2019-12" db="EMBL/GenBank/DDBJ databases">
        <title>Complete genome sequence of Mycolicibacterium xenopi str. JCM15661T.</title>
        <authorList>
            <person name="Yoshida M."/>
            <person name="Fukano H."/>
            <person name="Asakura T."/>
            <person name="Hoshino Y."/>
        </authorList>
    </citation>
    <scope>NUCLEOTIDE SEQUENCE [LARGE SCALE GENOMIC DNA]</scope>
    <source>
        <strain evidence="3 4">JCM 15661T</strain>
    </source>
</reference>
<dbReference type="Proteomes" id="UP000464624">
    <property type="component" value="Chromosome"/>
</dbReference>
<accession>A0AAD1M3R3</accession>
<keyword evidence="2" id="KW-1133">Transmembrane helix</keyword>
<dbReference type="KEGG" id="mxe:MYXE_45650"/>
<protein>
    <recommendedName>
        <fullName evidence="5">Alanine and proline rich membrane protein</fullName>
    </recommendedName>
</protein>
<keyword evidence="2" id="KW-0472">Membrane</keyword>